<gene>
    <name evidence="2" type="ORF">MMYC01_209367</name>
</gene>
<dbReference type="Pfam" id="PF24476">
    <property type="entry name" value="DUF7580"/>
    <property type="match status" value="1"/>
</dbReference>
<dbReference type="InterPro" id="IPR056002">
    <property type="entry name" value="DUF7580"/>
</dbReference>
<dbReference type="PANTHER" id="PTHR35186:SF4">
    <property type="entry name" value="PRION-INHIBITION AND PROPAGATION HELO DOMAIN-CONTAINING PROTEIN"/>
    <property type="match status" value="1"/>
</dbReference>
<evidence type="ECO:0000259" key="1">
    <source>
        <dbReference type="Pfam" id="PF24476"/>
    </source>
</evidence>
<name>A0A175VU05_9PEZI</name>
<feature type="domain" description="DUF7580" evidence="1">
    <location>
        <begin position="364"/>
        <end position="596"/>
    </location>
</feature>
<organism evidence="2 3">
    <name type="scientific">Madurella mycetomatis</name>
    <dbReference type="NCBI Taxonomy" id="100816"/>
    <lineage>
        <taxon>Eukaryota</taxon>
        <taxon>Fungi</taxon>
        <taxon>Dikarya</taxon>
        <taxon>Ascomycota</taxon>
        <taxon>Pezizomycotina</taxon>
        <taxon>Sordariomycetes</taxon>
        <taxon>Sordariomycetidae</taxon>
        <taxon>Sordariales</taxon>
        <taxon>Sordariales incertae sedis</taxon>
        <taxon>Madurella</taxon>
    </lineage>
</organism>
<proteinExistence type="predicted"/>
<protein>
    <recommendedName>
        <fullName evidence="1">DUF7580 domain-containing protein</fullName>
    </recommendedName>
</protein>
<evidence type="ECO:0000313" key="3">
    <source>
        <dbReference type="Proteomes" id="UP000078237"/>
    </source>
</evidence>
<accession>A0A175VU05</accession>
<reference evidence="2 3" key="1">
    <citation type="journal article" date="2016" name="Genome Announc.">
        <title>Genome Sequence of Madurella mycetomatis mm55, Isolated from a Human Mycetoma Case in Sudan.</title>
        <authorList>
            <person name="Smit S."/>
            <person name="Derks M.F."/>
            <person name="Bervoets S."/>
            <person name="Fahal A."/>
            <person name="van Leeuwen W."/>
            <person name="van Belkum A."/>
            <person name="van de Sande W.W."/>
        </authorList>
    </citation>
    <scope>NUCLEOTIDE SEQUENCE [LARGE SCALE GENOMIC DNA]</scope>
    <source>
        <strain evidence="3">mm55</strain>
    </source>
</reference>
<dbReference type="VEuPathDB" id="FungiDB:MMYC01_209367"/>
<evidence type="ECO:0000313" key="2">
    <source>
        <dbReference type="EMBL" id="KXX75006.1"/>
    </source>
</evidence>
<dbReference type="Proteomes" id="UP000078237">
    <property type="component" value="Unassembled WGS sequence"/>
</dbReference>
<dbReference type="STRING" id="100816.A0A175VU05"/>
<comment type="caution">
    <text evidence="2">The sequence shown here is derived from an EMBL/GenBank/DDBJ whole genome shotgun (WGS) entry which is preliminary data.</text>
</comment>
<keyword evidence="3" id="KW-1185">Reference proteome</keyword>
<dbReference type="AlphaFoldDB" id="A0A175VU05"/>
<sequence length="604" mass="68176">MSGLEVAGVVLGTLPLVTAAVEAYIGFMKDWGKAASELKSINRQLTTERSKLYNICEQLLSDVVPQRDIEPMLQDPFGPLWQAEETKKRIRRRLWNSYEPFETTVIEIQEALQTVKEKLSVDVTCNGQVKWVEKRWMSREFRKFLYRLDRKDYQEALGTISKSVNDLESLTRLSVALEPSRRKRSGGRVIGMLRDLSSSVYRALRSSILCSDSHDISLRLSSRFANLGYEEDDEKILNDTEFRVAISFEIDDQGSERRKLWDEVDIKRHPVIINKPPPRTPSPPPETIRPKRAKMVAFAKAHTRPAFVTPIRSPTSSGKSPKDIKVAVASVTQRLRFTSLSSETTLINSPDTSTETLASVLPLDICRTLKKAHNTRPDCYGHLVDSACSTHCFGMYPLATTINSSPWSIITLDDVLLQKQSLQPLLWLEEKVRPALAVASAVLQLSKTPWLPEALTKRDVHFFNRGEWQGYQQPFLRRQIPESDHNGCSIATGAEGTSAHQNTLFCLGILLLEIILGSALENMREPRERVEFPGDKFGMIRDSITVHRLLQTQVALINPAYKAVVERCVGWGASQGLDEESFRKRVYNGVVAELEAIPECTKLN</sequence>
<dbReference type="OrthoDB" id="4582631at2759"/>
<dbReference type="PANTHER" id="PTHR35186">
    <property type="entry name" value="ANK_REP_REGION DOMAIN-CONTAINING PROTEIN"/>
    <property type="match status" value="1"/>
</dbReference>
<dbReference type="EMBL" id="LCTW02000302">
    <property type="protein sequence ID" value="KXX75006.1"/>
    <property type="molecule type" value="Genomic_DNA"/>
</dbReference>